<dbReference type="PANTHER" id="PTHR37549:SF1">
    <property type="entry name" value="LIPOPROTEIN LPRI"/>
    <property type="match status" value="1"/>
</dbReference>
<dbReference type="EMBL" id="NQMS01000005">
    <property type="protein sequence ID" value="PAV96053.1"/>
    <property type="molecule type" value="Genomic_DNA"/>
</dbReference>
<dbReference type="InterPro" id="IPR052755">
    <property type="entry name" value="Lysozyme_Inhibitor_LprI"/>
</dbReference>
<name>A0A2A2MBG2_9GAMM</name>
<dbReference type="GO" id="GO:0005576">
    <property type="term" value="C:extracellular region"/>
    <property type="evidence" value="ECO:0007669"/>
    <property type="project" value="TreeGrafter"/>
</dbReference>
<comment type="caution">
    <text evidence="2">The sequence shown here is derived from an EMBL/GenBank/DDBJ whole genome shotgun (WGS) entry which is preliminary data.</text>
</comment>
<dbReference type="AlphaFoldDB" id="A0A2A2MBG2"/>
<dbReference type="Pfam" id="PF07007">
    <property type="entry name" value="LprI"/>
    <property type="match status" value="1"/>
</dbReference>
<dbReference type="PANTHER" id="PTHR37549">
    <property type="entry name" value="LIPOPROTEIN LPRI"/>
    <property type="match status" value="1"/>
</dbReference>
<keyword evidence="3" id="KW-1185">Reference proteome</keyword>
<evidence type="ECO:0000313" key="3">
    <source>
        <dbReference type="Proteomes" id="UP000218796"/>
    </source>
</evidence>
<dbReference type="InterPro" id="IPR009739">
    <property type="entry name" value="LprI-like_N"/>
</dbReference>
<proteinExistence type="predicted"/>
<protein>
    <submittedName>
        <fullName evidence="2">DUF1311 domain-containing protein</fullName>
    </submittedName>
</protein>
<organism evidence="2 3">
    <name type="scientific">Hafnia paralvei</name>
    <dbReference type="NCBI Taxonomy" id="546367"/>
    <lineage>
        <taxon>Bacteria</taxon>
        <taxon>Pseudomonadati</taxon>
        <taxon>Pseudomonadota</taxon>
        <taxon>Gammaproteobacteria</taxon>
        <taxon>Enterobacterales</taxon>
        <taxon>Hafniaceae</taxon>
        <taxon>Hafnia</taxon>
    </lineage>
</organism>
<evidence type="ECO:0000259" key="1">
    <source>
        <dbReference type="Pfam" id="PF07007"/>
    </source>
</evidence>
<reference evidence="2 3" key="1">
    <citation type="submission" date="2017-08" db="EMBL/GenBank/DDBJ databases">
        <title>Draft Genome Sequence of Hafnia alvei CITHA-6 Isolated from Raw Bovine Milk.</title>
        <authorList>
            <person name="Culligan E.P."/>
            <person name="Mcsweeney A."/>
            <person name="O'Doherty C."/>
            <person name="Gleeson E."/>
            <person name="O'Riordan D."/>
            <person name="Sleator R.D."/>
        </authorList>
    </citation>
    <scope>NUCLEOTIDE SEQUENCE [LARGE SCALE GENOMIC DNA]</scope>
    <source>
        <strain evidence="2 3">CITHA-6</strain>
    </source>
</reference>
<dbReference type="RefSeq" id="WP_048797700.1">
    <property type="nucleotide sequence ID" value="NZ_CAURWF010000070.1"/>
</dbReference>
<sequence>MILIKYDDKKGLSLMLHGTYRHMHSSMAKKSIFSSFIPAGIMLPLIMCAAPVFAASFDCEKAESSIEHTICDTTSLSALDSSLNESYQIAMSNLPTTQANELRTVQRNWIKQRNGCAANPERLESCLQKSMEQRDRELQEIAGQATSTLDNIIRGIPANPAIAAQKLALYRGPLASAWLVYLHQFEPSSQITDAEAAQRYQQAVKGLGSSWAGELLHDIEKDPATTKNSATLTLLRMTIEQNENHYREIINGKEREYAHCFIFKRQGKAAYDTFGALYGSSLDGNAPICSPQGDLFQRPAWKQLNDAMATIVDKASLDMGTIRSASYADWRMFDLHVTVSPRDFLKSEPNTTTANSPESEIQAWNDKEWPKQERDAVLNAANEARKTTAQWLVTEQHFTKSDAEKAANAIVQDWLTMRLNFIGESPLSDE</sequence>
<dbReference type="Proteomes" id="UP000218796">
    <property type="component" value="Unassembled WGS sequence"/>
</dbReference>
<evidence type="ECO:0000313" key="2">
    <source>
        <dbReference type="EMBL" id="PAV96053.1"/>
    </source>
</evidence>
<accession>A0A2A2MBG2</accession>
<feature type="domain" description="Lysozyme inhibitor LprI-like N-terminal" evidence="1">
    <location>
        <begin position="59"/>
        <end position="138"/>
    </location>
</feature>
<dbReference type="OrthoDB" id="5957809at2"/>
<dbReference type="Gene3D" id="1.20.1270.180">
    <property type="match status" value="1"/>
</dbReference>
<gene>
    <name evidence="2" type="ORF">CJD50_13620</name>
</gene>